<evidence type="ECO:0000256" key="1">
    <source>
        <dbReference type="NCBIfam" id="TIGR01796"/>
    </source>
</evidence>
<dbReference type="InterPro" id="IPR008243">
    <property type="entry name" value="Chorismate_mutase_AroH"/>
</dbReference>
<dbReference type="GO" id="GO:0008652">
    <property type="term" value="P:amino acid biosynthetic process"/>
    <property type="evidence" value="ECO:0007669"/>
    <property type="project" value="UniProtKB-UniRule"/>
</dbReference>
<dbReference type="GO" id="GO:0046417">
    <property type="term" value="P:chorismate metabolic process"/>
    <property type="evidence" value="ECO:0007669"/>
    <property type="project" value="TreeGrafter"/>
</dbReference>
<keyword evidence="2 3" id="KW-0028">Amino-acid biosynthesis</keyword>
<dbReference type="Pfam" id="PF07736">
    <property type="entry name" value="CM_1"/>
    <property type="match status" value="1"/>
</dbReference>
<dbReference type="InterPro" id="IPR035959">
    <property type="entry name" value="RutC-like_sf"/>
</dbReference>
<dbReference type="CDD" id="cd02185">
    <property type="entry name" value="AroH"/>
    <property type="match status" value="1"/>
</dbReference>
<dbReference type="PROSITE" id="PS51167">
    <property type="entry name" value="CHORISMATE_MUT_1"/>
    <property type="match status" value="1"/>
</dbReference>
<dbReference type="GO" id="GO:0009073">
    <property type="term" value="P:aromatic amino acid family biosynthetic process"/>
    <property type="evidence" value="ECO:0007669"/>
    <property type="project" value="UniProtKB-UniRule"/>
</dbReference>
<feature type="binding site" evidence="2">
    <location>
        <position position="103"/>
    </location>
    <ligand>
        <name>prephenate</name>
        <dbReference type="ChEBI" id="CHEBI:29934"/>
    </ligand>
</feature>
<keyword evidence="2 3" id="KW-0057">Aromatic amino acid biosynthesis</keyword>
<dbReference type="Proteomes" id="UP000184052">
    <property type="component" value="Unassembled WGS sequence"/>
</dbReference>
<evidence type="ECO:0000256" key="3">
    <source>
        <dbReference type="PROSITE-ProRule" id="PRU00514"/>
    </source>
</evidence>
<feature type="binding site" evidence="2">
    <location>
        <position position="5"/>
    </location>
    <ligand>
        <name>prephenate</name>
        <dbReference type="ChEBI" id="CHEBI:29934"/>
    </ligand>
</feature>
<dbReference type="SUPFAM" id="SSF55298">
    <property type="entry name" value="YjgF-like"/>
    <property type="match status" value="1"/>
</dbReference>
<keyword evidence="5" id="KW-1185">Reference proteome</keyword>
<reference evidence="4 5" key="1">
    <citation type="submission" date="2016-11" db="EMBL/GenBank/DDBJ databases">
        <authorList>
            <person name="Jaros S."/>
            <person name="Januszkiewicz K."/>
            <person name="Wedrychowicz H."/>
        </authorList>
    </citation>
    <scope>NUCLEOTIDE SEQUENCE [LARGE SCALE GENOMIC DNA]</scope>
    <source>
        <strain evidence="4 5">DSM 17477</strain>
    </source>
</reference>
<dbReference type="NCBIfam" id="TIGR01796">
    <property type="entry name" value="CM_mono_aroH"/>
    <property type="match status" value="1"/>
</dbReference>
<proteinExistence type="predicted"/>
<name>A0A1M6DAZ4_9FIRM</name>
<dbReference type="PIRSF" id="PIRSF005965">
    <property type="entry name" value="Chor_mut_AroH"/>
    <property type="match status" value="1"/>
</dbReference>
<dbReference type="UniPathway" id="UPA00120">
    <property type="reaction ID" value="UER00203"/>
</dbReference>
<evidence type="ECO:0000313" key="5">
    <source>
        <dbReference type="Proteomes" id="UP000184052"/>
    </source>
</evidence>
<gene>
    <name evidence="4" type="ORF">SAMN02745751_00844</name>
</gene>
<dbReference type="EMBL" id="FQZL01000006">
    <property type="protein sequence ID" value="SHI70393.1"/>
    <property type="molecule type" value="Genomic_DNA"/>
</dbReference>
<keyword evidence="3" id="KW-0413">Isomerase</keyword>
<sequence length="118" mass="13702">MKTIRGAITADFNTEDDIRKSTVELLECIIEENSLNHDDIESIIFSVTNDLTKSYPAKHAREIGLENPTYMCMQEMHVEGSLRKCIRILMFARMDDRKPNHIYLKNASRLRTDLDRKG</sequence>
<accession>A0A1M6DAZ4</accession>
<dbReference type="Gene3D" id="3.30.1330.40">
    <property type="entry name" value="RutC-like"/>
    <property type="match status" value="1"/>
</dbReference>
<dbReference type="RefSeq" id="WP_073047646.1">
    <property type="nucleotide sequence ID" value="NZ_FQZL01000006.1"/>
</dbReference>
<feature type="binding site" evidence="2">
    <location>
        <position position="87"/>
    </location>
    <ligand>
        <name>prephenate</name>
        <dbReference type="ChEBI" id="CHEBI:29934"/>
    </ligand>
</feature>
<evidence type="ECO:0000313" key="4">
    <source>
        <dbReference type="EMBL" id="SHI70393.1"/>
    </source>
</evidence>
<dbReference type="GO" id="GO:0004106">
    <property type="term" value="F:chorismate mutase activity"/>
    <property type="evidence" value="ECO:0007669"/>
    <property type="project" value="UniProtKB-UniRule"/>
</dbReference>
<dbReference type="OrthoDB" id="9802232at2"/>
<dbReference type="PANTHER" id="PTHR21164">
    <property type="entry name" value="CHORISMATE MUTASE"/>
    <property type="match status" value="1"/>
</dbReference>
<dbReference type="AlphaFoldDB" id="A0A1M6DAZ4"/>
<protein>
    <recommendedName>
        <fullName evidence="1 3">chorismate mutase</fullName>
        <ecNumber evidence="1 3">5.4.99.5</ecNumber>
    </recommendedName>
</protein>
<evidence type="ECO:0000256" key="2">
    <source>
        <dbReference type="PIRSR" id="PIRSR005965-1"/>
    </source>
</evidence>
<organism evidence="4 5">
    <name type="scientific">Dethiosulfatibacter aminovorans DSM 17477</name>
    <dbReference type="NCBI Taxonomy" id="1121476"/>
    <lineage>
        <taxon>Bacteria</taxon>
        <taxon>Bacillati</taxon>
        <taxon>Bacillota</taxon>
        <taxon>Tissierellia</taxon>
        <taxon>Dethiosulfatibacter</taxon>
    </lineage>
</organism>
<dbReference type="PANTHER" id="PTHR21164:SF0">
    <property type="entry name" value="CHORISMATE MUTASE AROH"/>
    <property type="match status" value="1"/>
</dbReference>
<comment type="catalytic activity">
    <reaction evidence="3">
        <text>chorismate = prephenate</text>
        <dbReference type="Rhea" id="RHEA:13897"/>
        <dbReference type="ChEBI" id="CHEBI:29748"/>
        <dbReference type="ChEBI" id="CHEBI:29934"/>
        <dbReference type="EC" id="5.4.99.5"/>
    </reaction>
</comment>
<dbReference type="STRING" id="1121476.SAMN02745751_00844"/>
<dbReference type="EC" id="5.4.99.5" evidence="1 3"/>